<evidence type="ECO:0000256" key="2">
    <source>
        <dbReference type="ARBA" id="ARBA00022694"/>
    </source>
</evidence>
<feature type="compositionally biased region" description="Pro residues" evidence="4">
    <location>
        <begin position="44"/>
        <end position="56"/>
    </location>
</feature>
<dbReference type="InterPro" id="IPR014612">
    <property type="entry name" value="Pop7/Rpp20"/>
</dbReference>
<dbReference type="Proteomes" id="UP001164286">
    <property type="component" value="Unassembled WGS sequence"/>
</dbReference>
<evidence type="ECO:0000313" key="5">
    <source>
        <dbReference type="EMBL" id="KAI9637680.1"/>
    </source>
</evidence>
<evidence type="ECO:0000313" key="6">
    <source>
        <dbReference type="Proteomes" id="UP001164286"/>
    </source>
</evidence>
<evidence type="ECO:0000256" key="3">
    <source>
        <dbReference type="ARBA" id="ARBA00023242"/>
    </source>
</evidence>
<feature type="compositionally biased region" description="Acidic residues" evidence="4">
    <location>
        <begin position="309"/>
        <end position="338"/>
    </location>
</feature>
<dbReference type="InterPro" id="IPR036882">
    <property type="entry name" value="Alba-like_dom_sf"/>
</dbReference>
<dbReference type="AlphaFoldDB" id="A0AA38LVT5"/>
<dbReference type="GO" id="GO:0005655">
    <property type="term" value="C:nucleolar ribonuclease P complex"/>
    <property type="evidence" value="ECO:0007669"/>
    <property type="project" value="InterPro"/>
</dbReference>
<dbReference type="Gene3D" id="3.30.110.20">
    <property type="entry name" value="Alba-like domain"/>
    <property type="match status" value="1"/>
</dbReference>
<evidence type="ECO:0000256" key="1">
    <source>
        <dbReference type="ARBA" id="ARBA00004604"/>
    </source>
</evidence>
<dbReference type="RefSeq" id="XP_052947457.1">
    <property type="nucleotide sequence ID" value="XM_053092519.1"/>
</dbReference>
<feature type="compositionally biased region" description="Low complexity" evidence="4">
    <location>
        <begin position="57"/>
        <end position="68"/>
    </location>
</feature>
<keyword evidence="6" id="KW-1185">Reference proteome</keyword>
<feature type="compositionally biased region" description="Basic and acidic residues" evidence="4">
    <location>
        <begin position="295"/>
        <end position="305"/>
    </location>
</feature>
<name>A0AA38LVT5_9TREE</name>
<comment type="caution">
    <text evidence="5">The sequence shown here is derived from an EMBL/GenBank/DDBJ whole genome shotgun (WGS) entry which is preliminary data.</text>
</comment>
<feature type="region of interest" description="Disordered" evidence="4">
    <location>
        <begin position="1"/>
        <end position="68"/>
    </location>
</feature>
<dbReference type="PANTHER" id="PTHR15314">
    <property type="entry name" value="RIBONUCLEASE P PROTEIN SUBUNIT P20"/>
    <property type="match status" value="1"/>
</dbReference>
<protein>
    <submittedName>
        <fullName evidence="5">Uncharacterized protein</fullName>
    </submittedName>
</protein>
<dbReference type="GO" id="GO:0003676">
    <property type="term" value="F:nucleic acid binding"/>
    <property type="evidence" value="ECO:0007669"/>
    <property type="project" value="InterPro"/>
</dbReference>
<feature type="region of interest" description="Disordered" evidence="4">
    <location>
        <begin position="258"/>
        <end position="338"/>
    </location>
</feature>
<accession>A0AA38LVT5</accession>
<sequence>MDANNQAIAGPSHLPKRPVAPLQPKPTRKPRSAHPDHPRHPKITRPPPLPPAPAHPSRPGGTTTTHPHLPIKVLQGAAARRTDSTKRGFGKEVIFVTRKTGLGALMGRCRSLVVDEGYTHLTLHSLGAAIPHCLLLLHAVLDTLPYPRGPRGLWYEIHTGTEECVDHIEPEDPARPIAKLPQRGVKKAKKAAEGKEGEDVSMVGASVPSTAEAVETVEDEEAEGADIPSWLAGIGSVEAAAPIRKVRLTSSMKIDIYIGPKPSLEPTTPAVQPKQSKKGEGRARPNKKRRAARAALEKAEKRDVVPDSVEAEEAMNEEDMYNAETDEEEEPIEEVEER</sequence>
<dbReference type="EMBL" id="JAKWFO010000004">
    <property type="protein sequence ID" value="KAI9637680.1"/>
    <property type="molecule type" value="Genomic_DNA"/>
</dbReference>
<dbReference type="GO" id="GO:0000172">
    <property type="term" value="C:ribonuclease MRP complex"/>
    <property type="evidence" value="ECO:0007669"/>
    <property type="project" value="InterPro"/>
</dbReference>
<reference evidence="5" key="1">
    <citation type="journal article" date="2022" name="G3 (Bethesda)">
        <title>High quality genome of the basidiomycete yeast Dioszegia hungarica PDD-24b-2 isolated from cloud water.</title>
        <authorList>
            <person name="Jarrige D."/>
            <person name="Haridas S."/>
            <person name="Bleykasten-Grosshans C."/>
            <person name="Joly M."/>
            <person name="Nadalig T."/>
            <person name="Sancelme M."/>
            <person name="Vuilleumier S."/>
            <person name="Grigoriev I.V."/>
            <person name="Amato P."/>
            <person name="Bringel F."/>
        </authorList>
    </citation>
    <scope>NUCLEOTIDE SEQUENCE</scope>
    <source>
        <strain evidence="5">PDD-24b-2</strain>
    </source>
</reference>
<keyword evidence="2" id="KW-0819">tRNA processing</keyword>
<feature type="compositionally biased region" description="Polar residues" evidence="4">
    <location>
        <begin position="265"/>
        <end position="274"/>
    </location>
</feature>
<comment type="subcellular location">
    <subcellularLocation>
        <location evidence="1">Nucleus</location>
        <location evidence="1">Nucleolus</location>
    </subcellularLocation>
</comment>
<dbReference type="GO" id="GO:0001682">
    <property type="term" value="P:tRNA 5'-leader removal"/>
    <property type="evidence" value="ECO:0007669"/>
    <property type="project" value="InterPro"/>
</dbReference>
<gene>
    <name evidence="5" type="ORF">MKK02DRAFT_43606</name>
</gene>
<organism evidence="5 6">
    <name type="scientific">Dioszegia hungarica</name>
    <dbReference type="NCBI Taxonomy" id="4972"/>
    <lineage>
        <taxon>Eukaryota</taxon>
        <taxon>Fungi</taxon>
        <taxon>Dikarya</taxon>
        <taxon>Basidiomycota</taxon>
        <taxon>Agaricomycotina</taxon>
        <taxon>Tremellomycetes</taxon>
        <taxon>Tremellales</taxon>
        <taxon>Bulleribasidiaceae</taxon>
        <taxon>Dioszegia</taxon>
    </lineage>
</organism>
<proteinExistence type="predicted"/>
<evidence type="ECO:0000256" key="4">
    <source>
        <dbReference type="SAM" id="MobiDB-lite"/>
    </source>
</evidence>
<dbReference type="PANTHER" id="PTHR15314:SF1">
    <property type="entry name" value="RIBONUCLEASE P PROTEIN SUBUNIT P20"/>
    <property type="match status" value="1"/>
</dbReference>
<keyword evidence="3" id="KW-0539">Nucleus</keyword>
<dbReference type="GeneID" id="77731724"/>